<feature type="transmembrane region" description="Helical" evidence="1">
    <location>
        <begin position="74"/>
        <end position="95"/>
    </location>
</feature>
<protein>
    <recommendedName>
        <fullName evidence="4">Permease</fullName>
    </recommendedName>
</protein>
<evidence type="ECO:0000256" key="1">
    <source>
        <dbReference type="SAM" id="Phobius"/>
    </source>
</evidence>
<keyword evidence="1" id="KW-0812">Transmembrane</keyword>
<dbReference type="RefSeq" id="WP_285571914.1">
    <property type="nucleotide sequence ID" value="NZ_BSDE01000002.1"/>
</dbReference>
<feature type="transmembrane region" description="Helical" evidence="1">
    <location>
        <begin position="101"/>
        <end position="123"/>
    </location>
</feature>
<gene>
    <name evidence="2" type="ORF">GETHLI_12600</name>
</gene>
<evidence type="ECO:0000313" key="2">
    <source>
        <dbReference type="EMBL" id="GLH72758.1"/>
    </source>
</evidence>
<comment type="caution">
    <text evidence="2">The sequence shown here is derived from an EMBL/GenBank/DDBJ whole genome shotgun (WGS) entry which is preliminary data.</text>
</comment>
<evidence type="ECO:0000313" key="3">
    <source>
        <dbReference type="Proteomes" id="UP001165069"/>
    </source>
</evidence>
<reference evidence="2 3" key="1">
    <citation type="journal article" date="2023" name="Antonie Van Leeuwenhoek">
        <title>Mesoterricola silvestris gen. nov., sp. nov., Mesoterricola sediminis sp. nov., Geothrix oryzae sp. nov., Geothrix edaphica sp. nov., Geothrix rubra sp. nov., and Geothrix limicola sp. nov., six novel members of Acidobacteriota isolated from soils.</title>
        <authorList>
            <person name="Itoh H."/>
            <person name="Sugisawa Y."/>
            <person name="Mise K."/>
            <person name="Xu Z."/>
            <person name="Kuniyasu M."/>
            <person name="Ushijima N."/>
            <person name="Kawano K."/>
            <person name="Kobayashi E."/>
            <person name="Shiratori Y."/>
            <person name="Masuda Y."/>
            <person name="Senoo K."/>
        </authorList>
    </citation>
    <scope>NUCLEOTIDE SEQUENCE [LARGE SCALE GENOMIC DNA]</scope>
    <source>
        <strain evidence="2 3">Red804</strain>
    </source>
</reference>
<dbReference type="Proteomes" id="UP001165069">
    <property type="component" value="Unassembled WGS sequence"/>
</dbReference>
<keyword evidence="1" id="KW-0472">Membrane</keyword>
<feature type="transmembrane region" description="Helical" evidence="1">
    <location>
        <begin position="42"/>
        <end position="62"/>
    </location>
</feature>
<feature type="transmembrane region" description="Helical" evidence="1">
    <location>
        <begin position="135"/>
        <end position="156"/>
    </location>
</feature>
<accession>A0ABQ5QDM2</accession>
<proteinExistence type="predicted"/>
<organism evidence="2 3">
    <name type="scientific">Geothrix limicola</name>
    <dbReference type="NCBI Taxonomy" id="2927978"/>
    <lineage>
        <taxon>Bacteria</taxon>
        <taxon>Pseudomonadati</taxon>
        <taxon>Acidobacteriota</taxon>
        <taxon>Holophagae</taxon>
        <taxon>Holophagales</taxon>
        <taxon>Holophagaceae</taxon>
        <taxon>Geothrix</taxon>
    </lineage>
</organism>
<keyword evidence="3" id="KW-1185">Reference proteome</keyword>
<name>A0ABQ5QDM2_9BACT</name>
<keyword evidence="1" id="KW-1133">Transmembrane helix</keyword>
<sequence>MFSVVLLTAALGGVVVSGFRDRARTRAALLHAARSGLNLLPSLVGMTAGVGLAMAAIPATLIAQLFHAHGVAGFFLLASLGALLTIPGPMAYPLAGSLHHMGASLSALASFITTLTMVGILTSPMEVKAFGRRFTFIRQSLSLVLALLIGALMGVLL</sequence>
<dbReference type="EMBL" id="BSDE01000002">
    <property type="protein sequence ID" value="GLH72758.1"/>
    <property type="molecule type" value="Genomic_DNA"/>
</dbReference>
<evidence type="ECO:0008006" key="4">
    <source>
        <dbReference type="Google" id="ProtNLM"/>
    </source>
</evidence>